<dbReference type="Pfam" id="PF01833">
    <property type="entry name" value="TIG"/>
    <property type="match status" value="6"/>
</dbReference>
<organism evidence="5 6">
    <name type="scientific">Luteitalea pratensis</name>
    <dbReference type="NCBI Taxonomy" id="1855912"/>
    <lineage>
        <taxon>Bacteria</taxon>
        <taxon>Pseudomonadati</taxon>
        <taxon>Acidobacteriota</taxon>
        <taxon>Vicinamibacteria</taxon>
        <taxon>Vicinamibacterales</taxon>
        <taxon>Vicinamibacteraceae</taxon>
        <taxon>Luteitalea</taxon>
    </lineage>
</organism>
<dbReference type="PATRIC" id="fig|1813736.3.peg.3188"/>
<reference evidence="5 6" key="1">
    <citation type="journal article" date="2016" name="Genome Announc.">
        <title>First Complete Genome Sequence of a Subdivision 6 Acidobacterium Strain.</title>
        <authorList>
            <person name="Huang S."/>
            <person name="Vieira S."/>
            <person name="Bunk B."/>
            <person name="Riedel T."/>
            <person name="Sproer C."/>
            <person name="Overmann J."/>
        </authorList>
    </citation>
    <scope>NUCLEOTIDE SEQUENCE [LARGE SCALE GENOMIC DNA]</scope>
    <source>
        <strain evidence="6">DSM 100886 HEG_-6_39</strain>
    </source>
</reference>
<dbReference type="CDD" id="cd00102">
    <property type="entry name" value="IPT"/>
    <property type="match status" value="4"/>
</dbReference>
<dbReference type="EMBL" id="CP015136">
    <property type="protein sequence ID" value="AMY09764.1"/>
    <property type="molecule type" value="Genomic_DNA"/>
</dbReference>
<accession>A0A143PPL3</accession>
<dbReference type="Gene3D" id="2.60.290.11">
    <property type="entry name" value="TM1070-like"/>
    <property type="match status" value="2"/>
</dbReference>
<dbReference type="InterPro" id="IPR052387">
    <property type="entry name" value="Fibrocystin"/>
</dbReference>
<dbReference type="STRING" id="1855912.LuPra_02988"/>
<dbReference type="PANTHER" id="PTHR46769:SF2">
    <property type="entry name" value="FIBROCYSTIN-L ISOFORM 2 PRECURSOR-RELATED"/>
    <property type="match status" value="1"/>
</dbReference>
<dbReference type="KEGG" id="abac:LuPra_02988"/>
<dbReference type="Gene3D" id="2.60.40.10">
    <property type="entry name" value="Immunoglobulins"/>
    <property type="match status" value="7"/>
</dbReference>
<evidence type="ECO:0000256" key="2">
    <source>
        <dbReference type="SAM" id="MobiDB-lite"/>
    </source>
</evidence>
<feature type="region of interest" description="Disordered" evidence="2">
    <location>
        <begin position="109"/>
        <end position="129"/>
    </location>
</feature>
<dbReference type="Proteomes" id="UP000076079">
    <property type="component" value="Chromosome"/>
</dbReference>
<sequence length="1076" mass="109701" precursor="true">MICPGLPGQFRRAWLTLCLLLLVQAGPALAGSVRLYWDPNTEPDLAGYVLVYGNASGVYTTSVTLPASAVTHEFIDLPDGTYYFAVRAFNAANAQSGYSNEVRVVISTPDEDSSPTITSLTPSSGPTTGGTTITISGSDFRAGATVFVGGTPATVTAATDTWATVVAPASSAGLVAVTLTNPDGGTYTFPSSFTYVTAGAPVSDPVITSVTPASGPTTGGSAVTLSGVGFQAGATVLFGGSPGTVTSVTTTSIKVTNPVGPAGPVTITVVNPDGGSMTMAAAFTYVQPAVTAPTISTISPASGPTTGNTLVTMTGTGFKAGVIVKFGDVAGSVTSVATTTLSVLTPAAVAGPVAVTVTNTDGGAASRGAGFTYVATSTAGSPTVTSFSPSFGSIAGGTNVTITGTNFKSGVVVRLGALSGTVMSVTATSIVVRTPAQTEGIVSLTVLNSDGNGVLLPQAFTYRAPAPVVTSLSPVKGPAMGNTDVTINGSNFRAGVSVSVDTLQATIVSVTATRIVARMPAHAPTLVGLTVTNPDSQLVWKPSAYTYVSGGPAITQVLPGSGPMSGANTIAILGSGFSNATVAIGGVNATVLTRTADMLTVRVPAHGAGVVALLVRNSDGLSVTAPNAYAYEDPNAPFTRLFAEGASGSFFQTRFALANPHDEAVPVTVTFTDTAGTPTTMEMTIAAGSRATIDESNRPPLASEAFATKFEAPRVLGIERTMTWAAGGPIYGAHSDTGVAAPRTSWLLAEGATIGGFNTFYLLQNPTTTAAEVKVQYLLSTGQRIERIHPVAPLSRTNIWVNKDAPELAAAEMSATITSLNNVPVVVERSMYRNNGNELFSAGHNSAAVDVPALRWFLAEGATGGTFDEFVLIANPNGAPANLKVSYLRAGKSPLVKNYTAAPQSRLTIWVDKEAPELASAEVSIIVESLTATPVVVERSMWWRATPAGEWIEAHNNRAVTTTTSRWLVADGESGGPGDATTYVLVANTAAAAAQVRFTLLTESGVARTVQDTVTANGRYSMDVAGTFPEARGKRFSVLVEGVSSSAALVVERASYSSTPTTTWAAGTNSLAMPLP</sequence>
<evidence type="ECO:0000259" key="4">
    <source>
        <dbReference type="PROSITE" id="PS50853"/>
    </source>
</evidence>
<reference evidence="6" key="2">
    <citation type="submission" date="2016-04" db="EMBL/GenBank/DDBJ databases">
        <title>First Complete Genome Sequence of a Subdivision 6 Acidobacterium.</title>
        <authorList>
            <person name="Huang S."/>
            <person name="Vieira S."/>
            <person name="Bunk B."/>
            <person name="Riedel T."/>
            <person name="Sproeer C."/>
            <person name="Overmann J."/>
        </authorList>
    </citation>
    <scope>NUCLEOTIDE SEQUENCE [LARGE SCALE GENOMIC DNA]</scope>
    <source>
        <strain evidence="6">DSM 100886 HEG_-6_39</strain>
    </source>
</reference>
<dbReference type="CDD" id="cd00603">
    <property type="entry name" value="IPT_PCSR"/>
    <property type="match status" value="1"/>
</dbReference>
<evidence type="ECO:0000313" key="5">
    <source>
        <dbReference type="EMBL" id="AMY09764.1"/>
    </source>
</evidence>
<gene>
    <name evidence="5" type="ORF">LuPra_02988</name>
</gene>
<evidence type="ECO:0000256" key="3">
    <source>
        <dbReference type="SAM" id="SignalP"/>
    </source>
</evidence>
<dbReference type="PANTHER" id="PTHR46769">
    <property type="entry name" value="POLYCYSTIC KIDNEY AND HEPATIC DISEASE 1 (AUTOSOMAL RECESSIVE)-LIKE 1"/>
    <property type="match status" value="1"/>
</dbReference>
<feature type="chain" id="PRO_5007511824" evidence="3">
    <location>
        <begin position="31"/>
        <end position="1076"/>
    </location>
</feature>
<feature type="signal peptide" evidence="3">
    <location>
        <begin position="1"/>
        <end position="30"/>
    </location>
</feature>
<dbReference type="PROSITE" id="PS50853">
    <property type="entry name" value="FN3"/>
    <property type="match status" value="1"/>
</dbReference>
<dbReference type="InterPro" id="IPR014756">
    <property type="entry name" value="Ig_E-set"/>
</dbReference>
<dbReference type="InterPro" id="IPR003961">
    <property type="entry name" value="FN3_dom"/>
</dbReference>
<keyword evidence="1 3" id="KW-0732">Signal</keyword>
<evidence type="ECO:0000256" key="1">
    <source>
        <dbReference type="ARBA" id="ARBA00022729"/>
    </source>
</evidence>
<evidence type="ECO:0000313" key="6">
    <source>
        <dbReference type="Proteomes" id="UP000076079"/>
    </source>
</evidence>
<feature type="compositionally biased region" description="Low complexity" evidence="2">
    <location>
        <begin position="114"/>
        <end position="129"/>
    </location>
</feature>
<dbReference type="SMART" id="SM00429">
    <property type="entry name" value="IPT"/>
    <property type="match status" value="6"/>
</dbReference>
<feature type="domain" description="Fibronectin type-III" evidence="4">
    <location>
        <begin position="19"/>
        <end position="111"/>
    </location>
</feature>
<dbReference type="InterPro" id="IPR036116">
    <property type="entry name" value="FN3_sf"/>
</dbReference>
<protein>
    <submittedName>
        <fullName evidence="5">IPT/TIG domain protein</fullName>
    </submittedName>
</protein>
<proteinExistence type="predicted"/>
<name>A0A143PPL3_LUTPR</name>
<keyword evidence="6" id="KW-1185">Reference proteome</keyword>
<dbReference type="InterPro" id="IPR013783">
    <property type="entry name" value="Ig-like_fold"/>
</dbReference>
<dbReference type="RefSeq" id="WP_110171485.1">
    <property type="nucleotide sequence ID" value="NZ_CP015136.1"/>
</dbReference>
<dbReference type="InterPro" id="IPR036698">
    <property type="entry name" value="TM1070-like_sf"/>
</dbReference>
<dbReference type="SUPFAM" id="SSF49265">
    <property type="entry name" value="Fibronectin type III"/>
    <property type="match status" value="1"/>
</dbReference>
<dbReference type="SUPFAM" id="SSF81296">
    <property type="entry name" value="E set domains"/>
    <property type="match status" value="6"/>
</dbReference>
<dbReference type="AlphaFoldDB" id="A0A143PPL3"/>
<dbReference type="InterPro" id="IPR002909">
    <property type="entry name" value="IPT_dom"/>
</dbReference>
<dbReference type="OrthoDB" id="135775at2"/>